<accession>A0A164PUB1</accession>
<reference evidence="2 3" key="1">
    <citation type="journal article" date="2016" name="Mol. Biol. Evol.">
        <title>Comparative Genomics of Early-Diverging Mushroom-Forming Fungi Provides Insights into the Origins of Lignocellulose Decay Capabilities.</title>
        <authorList>
            <person name="Nagy L.G."/>
            <person name="Riley R."/>
            <person name="Tritt A."/>
            <person name="Adam C."/>
            <person name="Daum C."/>
            <person name="Floudas D."/>
            <person name="Sun H."/>
            <person name="Yadav J.S."/>
            <person name="Pangilinan J."/>
            <person name="Larsson K.H."/>
            <person name="Matsuura K."/>
            <person name="Barry K."/>
            <person name="Labutti K."/>
            <person name="Kuo R."/>
            <person name="Ohm R.A."/>
            <person name="Bhattacharya S.S."/>
            <person name="Shirouzu T."/>
            <person name="Yoshinaga Y."/>
            <person name="Martin F.M."/>
            <person name="Grigoriev I.V."/>
            <person name="Hibbett D.S."/>
        </authorList>
    </citation>
    <scope>NUCLEOTIDE SEQUENCE [LARGE SCALE GENOMIC DNA]</scope>
    <source>
        <strain evidence="2 3">HHB9708</strain>
    </source>
</reference>
<dbReference type="AlphaFoldDB" id="A0A164PUB1"/>
<feature type="region of interest" description="Disordered" evidence="1">
    <location>
        <begin position="236"/>
        <end position="259"/>
    </location>
</feature>
<gene>
    <name evidence="2" type="ORF">SISNIDRAFT_469554</name>
</gene>
<evidence type="ECO:0000256" key="1">
    <source>
        <dbReference type="SAM" id="MobiDB-lite"/>
    </source>
</evidence>
<organism evidence="2 3">
    <name type="scientific">Sistotremastrum niveocremeum HHB9708</name>
    <dbReference type="NCBI Taxonomy" id="1314777"/>
    <lineage>
        <taxon>Eukaryota</taxon>
        <taxon>Fungi</taxon>
        <taxon>Dikarya</taxon>
        <taxon>Basidiomycota</taxon>
        <taxon>Agaricomycotina</taxon>
        <taxon>Agaricomycetes</taxon>
        <taxon>Sistotremastrales</taxon>
        <taxon>Sistotremastraceae</taxon>
        <taxon>Sertulicium</taxon>
        <taxon>Sertulicium niveocremeum</taxon>
    </lineage>
</organism>
<feature type="compositionally biased region" description="Low complexity" evidence="1">
    <location>
        <begin position="236"/>
        <end position="249"/>
    </location>
</feature>
<protein>
    <submittedName>
        <fullName evidence="2">Uncharacterized protein</fullName>
    </submittedName>
</protein>
<evidence type="ECO:0000313" key="2">
    <source>
        <dbReference type="EMBL" id="KZS89043.1"/>
    </source>
</evidence>
<keyword evidence="3" id="KW-1185">Reference proteome</keyword>
<dbReference type="Proteomes" id="UP000076722">
    <property type="component" value="Unassembled WGS sequence"/>
</dbReference>
<name>A0A164PUB1_9AGAM</name>
<proteinExistence type="predicted"/>
<dbReference type="EMBL" id="KV419430">
    <property type="protein sequence ID" value="KZS89043.1"/>
    <property type="molecule type" value="Genomic_DNA"/>
</dbReference>
<sequence length="273" mass="31124">MPHPPAHHYQKADNPYPPPAPVYKVITDFSVGRLVERARGYYARGVNDLRTYHEYVFDFFPLAERVFAYGGVDHRRITQIFFEAFHEPYREHIRDALGCQTFTNQFRAIPLIHHFIKSGVKAFPPIAREYPVEQNLTTMRQFPPTEVTLDADTARAIQYEVDRIFTSLMYSPRMAREHITEFRSRIFDFLEEKAQWDASVNEILTLNTTLGPVDSITFLQEQQILHSSATLATEAASTSSTSSGSSGVSHDVTPLTGLPSPRQIEVMLTLTDD</sequence>
<evidence type="ECO:0000313" key="3">
    <source>
        <dbReference type="Proteomes" id="UP000076722"/>
    </source>
</evidence>